<dbReference type="Gene3D" id="3.20.110.10">
    <property type="entry name" value="Glycoside hydrolase 38, N terminal domain"/>
    <property type="match status" value="1"/>
</dbReference>
<dbReference type="SUPFAM" id="SSF88713">
    <property type="entry name" value="Glycoside hydrolase/deacetylase"/>
    <property type="match status" value="1"/>
</dbReference>
<dbReference type="Pfam" id="PF07748">
    <property type="entry name" value="Glyco_hydro_38C"/>
    <property type="match status" value="1"/>
</dbReference>
<dbReference type="PANTHER" id="PTHR46017">
    <property type="entry name" value="ALPHA-MANNOSIDASE 2C1"/>
    <property type="match status" value="1"/>
</dbReference>
<evidence type="ECO:0000313" key="6">
    <source>
        <dbReference type="EMBL" id="QPR53176.1"/>
    </source>
</evidence>
<dbReference type="InterPro" id="IPR015341">
    <property type="entry name" value="Glyco_hydro_38_cen"/>
</dbReference>
<dbReference type="CDD" id="cd10815">
    <property type="entry name" value="GH38N_AMII_EcMngB_like"/>
    <property type="match status" value="1"/>
</dbReference>
<evidence type="ECO:0000256" key="3">
    <source>
        <dbReference type="ARBA" id="ARBA00022801"/>
    </source>
</evidence>
<dbReference type="InterPro" id="IPR041147">
    <property type="entry name" value="GH38_C"/>
</dbReference>
<dbReference type="SUPFAM" id="SSF88688">
    <property type="entry name" value="Families 57/38 glycoside transferase middle domain"/>
    <property type="match status" value="1"/>
</dbReference>
<dbReference type="PANTHER" id="PTHR46017:SF2">
    <property type="entry name" value="MANNOSYLGLYCERATE HYDROLASE"/>
    <property type="match status" value="1"/>
</dbReference>
<dbReference type="RefSeq" id="WP_197927631.1">
    <property type="nucleotide sequence ID" value="NZ_CP065745.1"/>
</dbReference>
<keyword evidence="2" id="KW-0479">Metal-binding</keyword>
<sequence>MSKTYHVISHTHWDYEWYFTQNESLIQLVYHMDELMMALECRELDNYLLDGQLSIVEDYLAICPEQTERLKSLVKSGRLKIGPWYTQSDLLTIGGESIIRNLMAGMQMADSVGQTMKIGYVPDSFGQSVDMPKIYNGVGINKTVFWRGLSSDKCASREFIWCSEDGSQVTAYNIKNGYFVGSHIMDVDDPSALVNLVSEGANANNVVVPLGGDQRYVDIGLKERIKLANSFSPAQKFIESSYEDFFAALQNEHLDLPVVHGELIDGQVSKIHRSIYSSRYDHKYLNDYVERTLTLQLEPLMLIAKEMGVATKPGLVSSIWKCLMRNHAHDSAGGCNTDKTNKIILSRYEQAKQMLDSSLEYLVRKMSISHAKNSENMDGNVTIFNTLPYAREVIFKLDISTLNERFSLYDMNGQVVSFDVVELKRVYRGSIKRSEKEHDDDLYYYQSIIELRYRLPASGCCTLQVKEIAHSDNDYLEALSFVDSSLENESFLLTLADGQFDLYDKVRQCWWRDCIHIVDMGDDGDTYDYSPPSQDWRLKLDWHEAVCTIVKGGFSERMILVGRWHLPVSLDSRVARQRDGYVDYQIEIALKASSKELGILPVELTIELDNQVKDHRMQLVINTPFATNSCWADSQFGVVERANHPEHLHDWRSLGWKEEPSAIYPMLHFANLHNSENSLSVLSKGIKEYEIIADNSLALTLYRSIGWLGKPDLLRRPGIASGQQFKYIETPDSQLLGKLTCELALLIEGTFVPAKILSAWQCYAITPLYYQEQSLNLFTNTMRYFVTHPLTHPTPMWRQGIEVDTTALVLSAIKPAVNSGGTVIRLYNPAAEEIDVGGWINLPSDIRSVTETNLLEEPISSMECVSHRFELGKFKAKQIKTFLLS</sequence>
<dbReference type="GO" id="GO:0004559">
    <property type="term" value="F:alpha-mannosidase activity"/>
    <property type="evidence" value="ECO:0007669"/>
    <property type="project" value="InterPro"/>
</dbReference>
<evidence type="ECO:0000259" key="5">
    <source>
        <dbReference type="SMART" id="SM00872"/>
    </source>
</evidence>
<accession>A0A7T2PCF3</accession>
<dbReference type="InterPro" id="IPR011013">
    <property type="entry name" value="Gal_mutarotase_sf_dom"/>
</dbReference>
<dbReference type="Gene3D" id="1.20.1270.50">
    <property type="entry name" value="Glycoside hydrolase family 38, central domain"/>
    <property type="match status" value="1"/>
</dbReference>
<evidence type="ECO:0000256" key="1">
    <source>
        <dbReference type="ARBA" id="ARBA00009792"/>
    </source>
</evidence>
<gene>
    <name evidence="6" type="ORF">I6G90_11855</name>
</gene>
<feature type="domain" description="Glycoside hydrolase family 38 central" evidence="5">
    <location>
        <begin position="270"/>
        <end position="348"/>
    </location>
</feature>
<dbReference type="GO" id="GO:0009313">
    <property type="term" value="P:oligosaccharide catabolic process"/>
    <property type="evidence" value="ECO:0007669"/>
    <property type="project" value="TreeGrafter"/>
</dbReference>
<dbReference type="GO" id="GO:0030246">
    <property type="term" value="F:carbohydrate binding"/>
    <property type="evidence" value="ECO:0007669"/>
    <property type="project" value="InterPro"/>
</dbReference>
<dbReference type="InterPro" id="IPR037094">
    <property type="entry name" value="Glyco_hydro_38_cen_sf"/>
</dbReference>
<dbReference type="InterPro" id="IPR028995">
    <property type="entry name" value="Glyco_hydro_57/38_cen_sf"/>
</dbReference>
<evidence type="ECO:0000256" key="2">
    <source>
        <dbReference type="ARBA" id="ARBA00022723"/>
    </source>
</evidence>
<dbReference type="InterPro" id="IPR011682">
    <property type="entry name" value="Glyco_hydro_38_C"/>
</dbReference>
<proteinExistence type="inferred from homology"/>
<dbReference type="Gene3D" id="2.70.98.30">
    <property type="entry name" value="Golgi alpha-mannosidase II, domain 4"/>
    <property type="match status" value="1"/>
</dbReference>
<dbReference type="InterPro" id="IPR027291">
    <property type="entry name" value="Glyco_hydro_38_N_sf"/>
</dbReference>
<organism evidence="6 7">
    <name type="scientific">Aeromonas allosaccharophila</name>
    <dbReference type="NCBI Taxonomy" id="656"/>
    <lineage>
        <taxon>Bacteria</taxon>
        <taxon>Pseudomonadati</taxon>
        <taxon>Pseudomonadota</taxon>
        <taxon>Gammaproteobacteria</taxon>
        <taxon>Aeromonadales</taxon>
        <taxon>Aeromonadaceae</taxon>
        <taxon>Aeromonas</taxon>
    </lineage>
</organism>
<keyword evidence="3" id="KW-0378">Hydrolase</keyword>
<dbReference type="GO" id="GO:0046872">
    <property type="term" value="F:metal ion binding"/>
    <property type="evidence" value="ECO:0007669"/>
    <property type="project" value="UniProtKB-KW"/>
</dbReference>
<reference evidence="6 7" key="1">
    <citation type="submission" date="2020-12" db="EMBL/GenBank/DDBJ databases">
        <title>FDA dAtabase for Regulatory Grade micrObial Sequences (FDA-ARGOS): Supporting development and validation of Infectious Disease Dx tests.</title>
        <authorList>
            <person name="Sproer C."/>
            <person name="Gronow S."/>
            <person name="Severitt S."/>
            <person name="Schroder I."/>
            <person name="Tallon L."/>
            <person name="Sadzewicz L."/>
            <person name="Zhao X."/>
            <person name="Boylan J."/>
            <person name="Ott S."/>
            <person name="Bowen H."/>
            <person name="Vavikolanu K."/>
            <person name="Mehta A."/>
            <person name="Aluvathingal J."/>
            <person name="Nadendla S."/>
            <person name="Lowell S."/>
            <person name="Myers T."/>
            <person name="Yan Y."/>
            <person name="Sichtig H."/>
        </authorList>
    </citation>
    <scope>NUCLEOTIDE SEQUENCE [LARGE SCALE GENOMIC DNA]</scope>
    <source>
        <strain evidence="6 7">FDAARGOS_933</strain>
    </source>
</reference>
<dbReference type="EMBL" id="CP065745">
    <property type="protein sequence ID" value="QPR53176.1"/>
    <property type="molecule type" value="Genomic_DNA"/>
</dbReference>
<evidence type="ECO:0000313" key="7">
    <source>
        <dbReference type="Proteomes" id="UP000595101"/>
    </source>
</evidence>
<keyword evidence="4" id="KW-0326">Glycosidase</keyword>
<evidence type="ECO:0000256" key="4">
    <source>
        <dbReference type="ARBA" id="ARBA00023295"/>
    </source>
</evidence>
<dbReference type="KEGG" id="aall:I6G90_11855"/>
<dbReference type="Proteomes" id="UP000595101">
    <property type="component" value="Chromosome"/>
</dbReference>
<dbReference type="Pfam" id="PF01074">
    <property type="entry name" value="Glyco_hydro_38N"/>
    <property type="match status" value="1"/>
</dbReference>
<dbReference type="AlphaFoldDB" id="A0A7T2PCF3"/>
<protein>
    <recommendedName>
        <fullName evidence="5">Glycoside hydrolase family 38 central domain-containing protein</fullName>
    </recommendedName>
</protein>
<dbReference type="InterPro" id="IPR000602">
    <property type="entry name" value="Glyco_hydro_38_N"/>
</dbReference>
<name>A0A7T2PCF3_9GAMM</name>
<dbReference type="GO" id="GO:0006013">
    <property type="term" value="P:mannose metabolic process"/>
    <property type="evidence" value="ECO:0007669"/>
    <property type="project" value="InterPro"/>
</dbReference>
<dbReference type="Pfam" id="PF17677">
    <property type="entry name" value="Glyco_hydro38C2"/>
    <property type="match status" value="1"/>
</dbReference>
<dbReference type="GeneID" id="60786311"/>
<dbReference type="SUPFAM" id="SSF74650">
    <property type="entry name" value="Galactose mutarotase-like"/>
    <property type="match status" value="1"/>
</dbReference>
<dbReference type="Gene3D" id="2.60.40.2220">
    <property type="match status" value="1"/>
</dbReference>
<dbReference type="SMART" id="SM00872">
    <property type="entry name" value="Alpha-mann_mid"/>
    <property type="match status" value="1"/>
</dbReference>
<comment type="similarity">
    <text evidence="1">Belongs to the glycosyl hydrolase 38 family.</text>
</comment>
<dbReference type="InterPro" id="IPR011330">
    <property type="entry name" value="Glyco_hydro/deAcase_b/a-brl"/>
</dbReference>